<proteinExistence type="predicted"/>
<organism evidence="2 3">
    <name type="scientific">Streptomyces rectiviolaceus</name>
    <dbReference type="NCBI Taxonomy" id="332591"/>
    <lineage>
        <taxon>Bacteria</taxon>
        <taxon>Bacillati</taxon>
        <taxon>Actinomycetota</taxon>
        <taxon>Actinomycetes</taxon>
        <taxon>Kitasatosporales</taxon>
        <taxon>Streptomycetaceae</taxon>
        <taxon>Streptomyces</taxon>
    </lineage>
</organism>
<name>A0ABP6MQC3_9ACTN</name>
<gene>
    <name evidence="2" type="ORF">GCM10010449_50010</name>
</gene>
<dbReference type="EMBL" id="BAAAUG010000091">
    <property type="protein sequence ID" value="GAA3122154.1"/>
    <property type="molecule type" value="Genomic_DNA"/>
</dbReference>
<feature type="signal peptide" evidence="1">
    <location>
        <begin position="1"/>
        <end position="27"/>
    </location>
</feature>
<keyword evidence="3" id="KW-1185">Reference proteome</keyword>
<keyword evidence="1" id="KW-0732">Signal</keyword>
<reference evidence="3" key="1">
    <citation type="journal article" date="2019" name="Int. J. Syst. Evol. Microbiol.">
        <title>The Global Catalogue of Microorganisms (GCM) 10K type strain sequencing project: providing services to taxonomists for standard genome sequencing and annotation.</title>
        <authorList>
            <consortium name="The Broad Institute Genomics Platform"/>
            <consortium name="The Broad Institute Genome Sequencing Center for Infectious Disease"/>
            <person name="Wu L."/>
            <person name="Ma J."/>
        </authorList>
    </citation>
    <scope>NUCLEOTIDE SEQUENCE [LARGE SCALE GENOMIC DNA]</scope>
    <source>
        <strain evidence="3">JCM 9092</strain>
    </source>
</reference>
<feature type="chain" id="PRO_5045274118" description="Secreted protein" evidence="1">
    <location>
        <begin position="28"/>
        <end position="131"/>
    </location>
</feature>
<sequence>MKTHLSAALGSIVLTAGALLGAPAAGAQPAPYPSTHFDLTIGASSVRGTLTWRDRSVGAAGTHRAVGCNRLSFSTYGPSGNELGTWSSGTRCNVTYQFNTALPADVPGGAASVSICLDANTALKCEWYNRP</sequence>
<evidence type="ECO:0000313" key="3">
    <source>
        <dbReference type="Proteomes" id="UP001501637"/>
    </source>
</evidence>
<protein>
    <recommendedName>
        <fullName evidence="4">Secreted protein</fullName>
    </recommendedName>
</protein>
<evidence type="ECO:0008006" key="4">
    <source>
        <dbReference type="Google" id="ProtNLM"/>
    </source>
</evidence>
<evidence type="ECO:0000256" key="1">
    <source>
        <dbReference type="SAM" id="SignalP"/>
    </source>
</evidence>
<comment type="caution">
    <text evidence="2">The sequence shown here is derived from an EMBL/GenBank/DDBJ whole genome shotgun (WGS) entry which is preliminary data.</text>
</comment>
<evidence type="ECO:0000313" key="2">
    <source>
        <dbReference type="EMBL" id="GAA3122154.1"/>
    </source>
</evidence>
<dbReference type="Proteomes" id="UP001501637">
    <property type="component" value="Unassembled WGS sequence"/>
</dbReference>
<accession>A0ABP6MQC3</accession>
<dbReference type="RefSeq" id="WP_344524126.1">
    <property type="nucleotide sequence ID" value="NZ_BAAAUG010000091.1"/>
</dbReference>